<feature type="binding site" evidence="5">
    <location>
        <position position="171"/>
    </location>
    <ligand>
        <name>Zn(2+)</name>
        <dbReference type="ChEBI" id="CHEBI:29105"/>
    </ligand>
</feature>
<name>A0A267ME82_9FIRM</name>
<dbReference type="GO" id="GO:0004476">
    <property type="term" value="F:mannose-6-phosphate isomerase activity"/>
    <property type="evidence" value="ECO:0007669"/>
    <property type="project" value="InterPro"/>
</dbReference>
<protein>
    <recommendedName>
        <fullName evidence="3">Phosphohexomutase</fullName>
    </recommendedName>
    <alternativeName>
        <fullName evidence="4">Phosphomannose isomerase</fullName>
    </alternativeName>
</protein>
<evidence type="ECO:0000256" key="3">
    <source>
        <dbReference type="ARBA" id="ARBA00029741"/>
    </source>
</evidence>
<dbReference type="PANTHER" id="PTHR42742">
    <property type="entry name" value="TRANSCRIPTIONAL REPRESSOR MPRA"/>
    <property type="match status" value="1"/>
</dbReference>
<feature type="domain" description="Phosphomannose isomerase type I catalytic" evidence="7">
    <location>
        <begin position="5"/>
        <end position="101"/>
    </location>
</feature>
<dbReference type="PIRSF" id="PIRSF036894">
    <property type="entry name" value="PMI_Firm_short"/>
    <property type="match status" value="1"/>
</dbReference>
<evidence type="ECO:0000256" key="1">
    <source>
        <dbReference type="ARBA" id="ARBA00022723"/>
    </source>
</evidence>
<sequence length="324" mass="37498">MYPLKFKPYYVEKVWGGEKLSSFKIDVPKGNIGESWELSYHKDHISEICNGIFKGKKLDEIIDLKKEKLLGTEVKSHRFPLLIKFLDAQQKLSVQVHPGDDYALKNEDDLGKTEVWVILDAKEDARLVLGTEEVNREEFKRSIEEGDLEKYLKYIPVKKGEIYFIKSGLIHTMEGVLVAEIQQNSNVTYRVYDYNRGRELHVDKALDVIDFNLVGKNAKGLTLKEEGYEKTYYCYDKNFVLKKYDVKGVCKEESDLERFFIFMCIDGDGKIIYTDGEETIKTGETLLIPASLGKYSLEGSMSLLKTYVPNLEKFEKDILNRIKY</sequence>
<dbReference type="InterPro" id="IPR051804">
    <property type="entry name" value="Carb_Metab_Reg_Kinase/Isom"/>
</dbReference>
<comment type="caution">
    <text evidence="9">The sequence shown here is derived from an EMBL/GenBank/DDBJ whole genome shotgun (WGS) entry which is preliminary data.</text>
</comment>
<evidence type="ECO:0000256" key="4">
    <source>
        <dbReference type="ARBA" id="ARBA00030762"/>
    </source>
</evidence>
<dbReference type="InterPro" id="IPR011051">
    <property type="entry name" value="RmlC_Cupin_sf"/>
</dbReference>
<evidence type="ECO:0000259" key="7">
    <source>
        <dbReference type="Pfam" id="PF20511"/>
    </source>
</evidence>
<keyword evidence="2 5" id="KW-0862">Zinc</keyword>
<dbReference type="SUPFAM" id="SSF51182">
    <property type="entry name" value="RmlC-like cupins"/>
    <property type="match status" value="1"/>
</dbReference>
<organism evidence="9 10">
    <name type="scientific">Anaeromicrobium sediminis</name>
    <dbReference type="NCBI Taxonomy" id="1478221"/>
    <lineage>
        <taxon>Bacteria</taxon>
        <taxon>Bacillati</taxon>
        <taxon>Bacillota</taxon>
        <taxon>Clostridia</taxon>
        <taxon>Peptostreptococcales</taxon>
        <taxon>Thermotaleaceae</taxon>
        <taxon>Anaeromicrobium</taxon>
    </lineage>
</organism>
<evidence type="ECO:0000313" key="10">
    <source>
        <dbReference type="Proteomes" id="UP000216024"/>
    </source>
</evidence>
<comment type="cofactor">
    <cofactor evidence="5">
        <name>Zn(2+)</name>
        <dbReference type="ChEBI" id="CHEBI:29105"/>
    </cofactor>
    <text evidence="5">Binds 1 zinc ion per subunit.</text>
</comment>
<feature type="binding site" evidence="5">
    <location>
        <position position="97"/>
    </location>
    <ligand>
        <name>Zn(2+)</name>
        <dbReference type="ChEBI" id="CHEBI:29105"/>
    </ligand>
</feature>
<evidence type="ECO:0000259" key="8">
    <source>
        <dbReference type="Pfam" id="PF21621"/>
    </source>
</evidence>
<dbReference type="AlphaFoldDB" id="A0A267ME82"/>
<dbReference type="Gene3D" id="2.60.120.10">
    <property type="entry name" value="Jelly Rolls"/>
    <property type="match status" value="2"/>
</dbReference>
<dbReference type="EMBL" id="NIBG01000022">
    <property type="protein sequence ID" value="PAB57869.1"/>
    <property type="molecule type" value="Genomic_DNA"/>
</dbReference>
<dbReference type="InterPro" id="IPR014628">
    <property type="entry name" value="Man6P_isomerase_Firm_short"/>
</dbReference>
<proteinExistence type="predicted"/>
<dbReference type="Proteomes" id="UP000216024">
    <property type="component" value="Unassembled WGS sequence"/>
</dbReference>
<dbReference type="InterPro" id="IPR046457">
    <property type="entry name" value="PMI_typeI_cat"/>
</dbReference>
<dbReference type="InterPro" id="IPR049071">
    <property type="entry name" value="MPI_cupin_dom"/>
</dbReference>
<feature type="binding site" evidence="5">
    <location>
        <position position="114"/>
    </location>
    <ligand>
        <name>Zn(2+)</name>
        <dbReference type="ChEBI" id="CHEBI:29105"/>
    </ligand>
</feature>
<evidence type="ECO:0000256" key="2">
    <source>
        <dbReference type="ARBA" id="ARBA00022833"/>
    </source>
</evidence>
<evidence type="ECO:0000313" key="9">
    <source>
        <dbReference type="EMBL" id="PAB57869.1"/>
    </source>
</evidence>
<dbReference type="CDD" id="cd07010">
    <property type="entry name" value="cupin_PMI_type_I_N_bac"/>
    <property type="match status" value="1"/>
</dbReference>
<keyword evidence="1 5" id="KW-0479">Metal-binding</keyword>
<reference evidence="9 10" key="1">
    <citation type="submission" date="2017-06" db="EMBL/GenBank/DDBJ databases">
        <title>Draft genome sequence of anaerobic fermentative bacterium Anaeromicrobium sediminis DY2726D isolated from West Pacific Ocean sediments.</title>
        <authorList>
            <person name="Zeng X."/>
        </authorList>
    </citation>
    <scope>NUCLEOTIDE SEQUENCE [LARGE SCALE GENOMIC DNA]</scope>
    <source>
        <strain evidence="9 10">DY2726D</strain>
    </source>
</reference>
<dbReference type="InterPro" id="IPR014710">
    <property type="entry name" value="RmlC-like_jellyroll"/>
</dbReference>
<accession>A0A267ME82</accession>
<evidence type="ECO:0000256" key="5">
    <source>
        <dbReference type="PIRSR" id="PIRSR036894-1"/>
    </source>
</evidence>
<dbReference type="GO" id="GO:0005975">
    <property type="term" value="P:carbohydrate metabolic process"/>
    <property type="evidence" value="ECO:0007669"/>
    <property type="project" value="InterPro"/>
</dbReference>
<evidence type="ECO:0000256" key="6">
    <source>
        <dbReference type="PIRSR" id="PIRSR036894-2"/>
    </source>
</evidence>
<dbReference type="GO" id="GO:0008270">
    <property type="term" value="F:zinc ion binding"/>
    <property type="evidence" value="ECO:0007669"/>
    <property type="project" value="InterPro"/>
</dbReference>
<keyword evidence="9" id="KW-0413">Isomerase</keyword>
<dbReference type="Pfam" id="PF20511">
    <property type="entry name" value="PMI_typeI_cat"/>
    <property type="match status" value="1"/>
</dbReference>
<dbReference type="Pfam" id="PF21621">
    <property type="entry name" value="MPI_cupin_dom"/>
    <property type="match status" value="1"/>
</dbReference>
<feature type="domain" description="Mannose-6-phosphate isomerase cupin" evidence="8">
    <location>
        <begin position="231"/>
        <end position="307"/>
    </location>
</feature>
<gene>
    <name evidence="9" type="ORF">CCE28_17890</name>
</gene>
<keyword evidence="10" id="KW-1185">Reference proteome</keyword>
<dbReference type="PANTHER" id="PTHR42742:SF3">
    <property type="entry name" value="FRUCTOKINASE"/>
    <property type="match status" value="1"/>
</dbReference>
<dbReference type="OrthoDB" id="9808275at2"/>
<feature type="active site" evidence="6">
    <location>
        <position position="190"/>
    </location>
</feature>
<dbReference type="RefSeq" id="WP_095135094.1">
    <property type="nucleotide sequence ID" value="NZ_NIBG01000022.1"/>
</dbReference>